<accession>A0AAD6X7W7</accession>
<organism evidence="2 3">
    <name type="scientific">Mycena alexandri</name>
    <dbReference type="NCBI Taxonomy" id="1745969"/>
    <lineage>
        <taxon>Eukaryota</taxon>
        <taxon>Fungi</taxon>
        <taxon>Dikarya</taxon>
        <taxon>Basidiomycota</taxon>
        <taxon>Agaricomycotina</taxon>
        <taxon>Agaricomycetes</taxon>
        <taxon>Agaricomycetidae</taxon>
        <taxon>Agaricales</taxon>
        <taxon>Marasmiineae</taxon>
        <taxon>Mycenaceae</taxon>
        <taxon>Mycena</taxon>
    </lineage>
</organism>
<dbReference type="AlphaFoldDB" id="A0AAD6X7W7"/>
<gene>
    <name evidence="2" type="ORF">C8F04DRAFT_1344253</name>
</gene>
<proteinExistence type="predicted"/>
<comment type="caution">
    <text evidence="2">The sequence shown here is derived from an EMBL/GenBank/DDBJ whole genome shotgun (WGS) entry which is preliminary data.</text>
</comment>
<feature type="compositionally biased region" description="Pro residues" evidence="1">
    <location>
        <begin position="16"/>
        <end position="29"/>
    </location>
</feature>
<feature type="compositionally biased region" description="Low complexity" evidence="1">
    <location>
        <begin position="127"/>
        <end position="138"/>
    </location>
</feature>
<protein>
    <submittedName>
        <fullName evidence="2">Uncharacterized protein</fullName>
    </submittedName>
</protein>
<dbReference type="EMBL" id="JARJCM010000050">
    <property type="protein sequence ID" value="KAJ7035394.1"/>
    <property type="molecule type" value="Genomic_DNA"/>
</dbReference>
<evidence type="ECO:0000313" key="3">
    <source>
        <dbReference type="Proteomes" id="UP001218188"/>
    </source>
</evidence>
<evidence type="ECO:0000313" key="2">
    <source>
        <dbReference type="EMBL" id="KAJ7035394.1"/>
    </source>
</evidence>
<feature type="region of interest" description="Disordered" evidence="1">
    <location>
        <begin position="14"/>
        <end position="35"/>
    </location>
</feature>
<keyword evidence="3" id="KW-1185">Reference proteome</keyword>
<name>A0AAD6X7W7_9AGAR</name>
<feature type="compositionally biased region" description="Low complexity" evidence="1">
    <location>
        <begin position="92"/>
        <end position="108"/>
    </location>
</feature>
<feature type="region of interest" description="Disordered" evidence="1">
    <location>
        <begin position="51"/>
        <end position="138"/>
    </location>
</feature>
<sequence>MSLNCYVTLPSLFRHLPPPRPTTSPPFWPPTLRSGHLTREPCGHLTAVAVRAGRQQRGPSPTRLTRPSGPGLCPTRSPPGPSSSATTRRHLLPNSTTHLPLPTTTYPPRHLRLAAPQGNPSSRLANPSSSPVPDPAAVSTSRAAASAVSAPATPVGSVPYSPAGCAYAMPPPNGRLSHLRVHMTPLPLSRPAGSRSQGCINGKAAFPTPWLTPSVILRPTFHHLLLYLLSPPFTVRIHIHGALRHPSVEFREDFDIILAMPFSPPSARSCRSPRRVIRRVDCLLASICTAPRSRADGHSPHALIFPSAFDIIRYLATVLLPTAAASVSSVRRPHITSYPETPTSFAYAMADVYNAALVLLADGAHA</sequence>
<reference evidence="2" key="1">
    <citation type="submission" date="2023-03" db="EMBL/GenBank/DDBJ databases">
        <title>Massive genome expansion in bonnet fungi (Mycena s.s.) driven by repeated elements and novel gene families across ecological guilds.</title>
        <authorList>
            <consortium name="Lawrence Berkeley National Laboratory"/>
            <person name="Harder C.B."/>
            <person name="Miyauchi S."/>
            <person name="Viragh M."/>
            <person name="Kuo A."/>
            <person name="Thoen E."/>
            <person name="Andreopoulos B."/>
            <person name="Lu D."/>
            <person name="Skrede I."/>
            <person name="Drula E."/>
            <person name="Henrissat B."/>
            <person name="Morin E."/>
            <person name="Kohler A."/>
            <person name="Barry K."/>
            <person name="LaButti K."/>
            <person name="Morin E."/>
            <person name="Salamov A."/>
            <person name="Lipzen A."/>
            <person name="Mereny Z."/>
            <person name="Hegedus B."/>
            <person name="Baldrian P."/>
            <person name="Stursova M."/>
            <person name="Weitz H."/>
            <person name="Taylor A."/>
            <person name="Grigoriev I.V."/>
            <person name="Nagy L.G."/>
            <person name="Martin F."/>
            <person name="Kauserud H."/>
        </authorList>
    </citation>
    <scope>NUCLEOTIDE SEQUENCE</scope>
    <source>
        <strain evidence="2">CBHHK200</strain>
    </source>
</reference>
<dbReference type="Proteomes" id="UP001218188">
    <property type="component" value="Unassembled WGS sequence"/>
</dbReference>
<evidence type="ECO:0000256" key="1">
    <source>
        <dbReference type="SAM" id="MobiDB-lite"/>
    </source>
</evidence>